<gene>
    <name evidence="19" type="ORF">V7S43_004468</name>
</gene>
<keyword evidence="11 15" id="KW-0408">Iron</keyword>
<comment type="similarity">
    <text evidence="3">Belongs to the ROX family. NO66 subfamily.</text>
</comment>
<comment type="cofactor">
    <cofactor evidence="15">
        <name>Fe(2+)</name>
        <dbReference type="ChEBI" id="CHEBI:29033"/>
    </cofactor>
    <text evidence="15">Binds 1 Fe(2+) ion per subunit.</text>
</comment>
<dbReference type="Gene3D" id="2.60.120.650">
    <property type="entry name" value="Cupin"/>
    <property type="match status" value="1"/>
</dbReference>
<dbReference type="Gene3D" id="2.40.30.10">
    <property type="entry name" value="Translation factors"/>
    <property type="match status" value="1"/>
</dbReference>
<keyword evidence="14 15" id="KW-0539">Nucleus</keyword>
<keyword evidence="16" id="KW-0472">Membrane</keyword>
<dbReference type="GO" id="GO:0016706">
    <property type="term" value="F:2-oxoglutarate-dependent dioxygenase activity"/>
    <property type="evidence" value="ECO:0007669"/>
    <property type="project" value="UniProtKB-UniRule"/>
</dbReference>
<evidence type="ECO:0000256" key="7">
    <source>
        <dbReference type="ARBA" id="ARBA00022827"/>
    </source>
</evidence>
<keyword evidence="13 15" id="KW-0804">Transcription</keyword>
<evidence type="ECO:0000256" key="13">
    <source>
        <dbReference type="ARBA" id="ARBA00023163"/>
    </source>
</evidence>
<dbReference type="Pfam" id="PF21233">
    <property type="entry name" value="WHD_RIOX1"/>
    <property type="match status" value="1"/>
</dbReference>
<dbReference type="Gene3D" id="3.40.50.80">
    <property type="entry name" value="Nucleotide-binding domain of ferredoxin-NADP reductase (FNR) module"/>
    <property type="match status" value="1"/>
</dbReference>
<dbReference type="InterPro" id="IPR003347">
    <property type="entry name" value="JmjC_dom"/>
</dbReference>
<dbReference type="SUPFAM" id="SSF63380">
    <property type="entry name" value="Riboflavin synthase domain-like"/>
    <property type="match status" value="1"/>
</dbReference>
<proteinExistence type="inferred from homology"/>
<evidence type="ECO:0000259" key="17">
    <source>
        <dbReference type="PROSITE" id="PS51184"/>
    </source>
</evidence>
<name>A0ABD3FTU8_9STRA</name>
<dbReference type="FunFam" id="1.10.10.1500:FF:000001">
    <property type="entry name" value="ribosomal oxygenase 1 isoform X1"/>
    <property type="match status" value="1"/>
</dbReference>
<dbReference type="SUPFAM" id="SSF52343">
    <property type="entry name" value="Ferredoxin reductase-like, C-terminal NADP-linked domain"/>
    <property type="match status" value="1"/>
</dbReference>
<accession>A0ABD3FTU8</accession>
<evidence type="ECO:0000256" key="8">
    <source>
        <dbReference type="ARBA" id="ARBA00022853"/>
    </source>
</evidence>
<dbReference type="InterPro" id="IPR039261">
    <property type="entry name" value="FNR_nucleotide-bd"/>
</dbReference>
<dbReference type="InterPro" id="IPR017938">
    <property type="entry name" value="Riboflavin_synthase-like_b-brl"/>
</dbReference>
<dbReference type="PRINTS" id="PR00406">
    <property type="entry name" value="CYTB5RDTASE"/>
</dbReference>
<keyword evidence="6 15" id="KW-0479">Metal-binding</keyword>
<evidence type="ECO:0000256" key="2">
    <source>
        <dbReference type="ARBA" id="ARBA00004123"/>
    </source>
</evidence>
<sequence>MDALLALVDGDFRVLLGVALVAGTTIFILLSSLKSRDSTPVTLQAPSNPGDSPPTVHLPLVEKEELSHDTRRFRFALPSPQHVLGLPVGQHISLRYTDGEGKLVMRSYTPVSSDDTKGYVDLVVKVYFKNVHPKFPDGGKMSQHLESLAIGDSIEVSGPKGKLSYMGKGEIHIKHRVRDIVPEIRKATKIGMIAGGTGITPMLQVVRRALQDPEDKTEFYLLFANQTEADILCREEIEAMAANHSNVKFWYTVDRAEEGWQYSTGFVSADMIKKHLPAAAPDVQIFMCGPPPMLKFALIKPMAGKTAAKPPTSAPPAKKRKASSSVPLLIQKEISADDVIDAHELVSQTDVHSATKARMLLTWLLYPMTPEEFYEKYWEQRPLAIKRNFPSYYDGWFSKKEIDRILKTHTLEYGSDLDLTKYVDDTRHTLNPSSAATAKQVWKHFEDGCSVRLLCPQKFSDDVWKLLATLEDEWGCMAGANTYLTPKNTQGFAPHFDDIEAFLLQTEGCKHWKVYQPLNDSDMLARYPSGNYKPEELGKPVLEVDLEQGDLLYFPRGFIHQARAHKEKHSLHLTVSTGQQNTMGNFLEVLLPQALAGAINTNVDLRRSLPRDYLDYMGVMHSDRKGDPERQAFANKLKGALKTVLGEAMGMLDAASDQMAKNFLVDRLPPALEDEEENCTSDNSPLQKITVNTQLKLIRHGVARMVIEDGKAVVYHCRENSRMHHEVPISPLEFELDDAESIEFILSSYPDYFRVGDMPHEDPQDQTELAKALYKEGILMFQKS</sequence>
<comment type="caution">
    <text evidence="19">The sequence shown here is derived from an EMBL/GenBank/DDBJ whole genome shotgun (WGS) entry which is preliminary data.</text>
</comment>
<dbReference type="FunFam" id="2.60.120.650:FF:000013">
    <property type="entry name" value="Ribosomal oxygenase 1"/>
    <property type="match status" value="1"/>
</dbReference>
<evidence type="ECO:0000313" key="19">
    <source>
        <dbReference type="EMBL" id="KAL3670153.1"/>
    </source>
</evidence>
<keyword evidence="5" id="KW-0285">Flavoprotein</keyword>
<dbReference type="FunFam" id="2.40.30.10:FF:000021">
    <property type="entry name" value="NADH-cytochrome b5 reductase"/>
    <property type="match status" value="1"/>
</dbReference>
<evidence type="ECO:0000256" key="6">
    <source>
        <dbReference type="ARBA" id="ARBA00022723"/>
    </source>
</evidence>
<dbReference type="InterPro" id="IPR008333">
    <property type="entry name" value="Cbr1-like_FAD-bd_dom"/>
</dbReference>
<keyword evidence="7" id="KW-0274">FAD</keyword>
<dbReference type="GO" id="GO:0006325">
    <property type="term" value="P:chromatin organization"/>
    <property type="evidence" value="ECO:0007669"/>
    <property type="project" value="UniProtKB-KW"/>
</dbReference>
<dbReference type="GO" id="GO:0005506">
    <property type="term" value="F:iron ion binding"/>
    <property type="evidence" value="ECO:0007669"/>
    <property type="project" value="UniProtKB-UniRule"/>
</dbReference>
<evidence type="ECO:0000256" key="11">
    <source>
        <dbReference type="ARBA" id="ARBA00023004"/>
    </source>
</evidence>
<dbReference type="EMBL" id="JBIMZQ010000007">
    <property type="protein sequence ID" value="KAL3670153.1"/>
    <property type="molecule type" value="Genomic_DNA"/>
</dbReference>
<keyword evidence="10 15" id="KW-0560">Oxidoreductase</keyword>
<dbReference type="Gene3D" id="3.90.930.40">
    <property type="match status" value="1"/>
</dbReference>
<evidence type="ECO:0000256" key="15">
    <source>
        <dbReference type="RuleBase" id="RU366061"/>
    </source>
</evidence>
<organism evidence="19 20">
    <name type="scientific">Phytophthora oleae</name>
    <dbReference type="NCBI Taxonomy" id="2107226"/>
    <lineage>
        <taxon>Eukaryota</taxon>
        <taxon>Sar</taxon>
        <taxon>Stramenopiles</taxon>
        <taxon>Oomycota</taxon>
        <taxon>Peronosporomycetes</taxon>
        <taxon>Peronosporales</taxon>
        <taxon>Peronosporaceae</taxon>
        <taxon>Phytophthora</taxon>
    </lineage>
</organism>
<keyword evidence="9 15" id="KW-0223">Dioxygenase</keyword>
<evidence type="ECO:0000256" key="1">
    <source>
        <dbReference type="ARBA" id="ARBA00001974"/>
    </source>
</evidence>
<dbReference type="EC" id="1.14.11.-" evidence="15"/>
<evidence type="ECO:0000259" key="18">
    <source>
        <dbReference type="PROSITE" id="PS51384"/>
    </source>
</evidence>
<protein>
    <recommendedName>
        <fullName evidence="15">Bifunctional lysine-specific demethylase and histidyl-hydroxylase</fullName>
        <ecNumber evidence="15">1.14.11.-</ecNumber>
    </recommendedName>
</protein>
<dbReference type="PRINTS" id="PR00371">
    <property type="entry name" value="FPNCR"/>
</dbReference>
<dbReference type="Pfam" id="PF00175">
    <property type="entry name" value="NAD_binding_1"/>
    <property type="match status" value="1"/>
</dbReference>
<dbReference type="SUPFAM" id="SSF51197">
    <property type="entry name" value="Clavaminate synthase-like"/>
    <property type="match status" value="1"/>
</dbReference>
<comment type="cofactor">
    <cofactor evidence="1">
        <name>FAD</name>
        <dbReference type="ChEBI" id="CHEBI:57692"/>
    </cofactor>
</comment>
<dbReference type="InterPro" id="IPR001433">
    <property type="entry name" value="OxRdtase_FAD/NAD-bd"/>
</dbReference>
<keyword evidence="12 15" id="KW-0805">Transcription regulation</keyword>
<dbReference type="AlphaFoldDB" id="A0ABD3FTU8"/>
<evidence type="ECO:0000256" key="4">
    <source>
        <dbReference type="ARBA" id="ARBA00022491"/>
    </source>
</evidence>
<keyword evidence="20" id="KW-1185">Reference proteome</keyword>
<dbReference type="PANTHER" id="PTHR13096">
    <property type="entry name" value="MINA53 MYC INDUCED NUCLEAR ANTIGEN"/>
    <property type="match status" value="1"/>
</dbReference>
<keyword evidence="16" id="KW-0812">Transmembrane</keyword>
<keyword evidence="8" id="KW-0156">Chromatin regulator</keyword>
<dbReference type="PROSITE" id="PS51184">
    <property type="entry name" value="JMJC"/>
    <property type="match status" value="1"/>
</dbReference>
<comment type="subcellular location">
    <subcellularLocation>
        <location evidence="2 15">Nucleus</location>
    </subcellularLocation>
</comment>
<evidence type="ECO:0000256" key="12">
    <source>
        <dbReference type="ARBA" id="ARBA00023015"/>
    </source>
</evidence>
<dbReference type="InterPro" id="IPR049043">
    <property type="entry name" value="WHD_RIOX1"/>
</dbReference>
<evidence type="ECO:0000256" key="5">
    <source>
        <dbReference type="ARBA" id="ARBA00022630"/>
    </source>
</evidence>
<dbReference type="FunFam" id="3.40.50.80:FF:000009">
    <property type="entry name" value="NADH-cytochrome b5 reductase"/>
    <property type="match status" value="1"/>
</dbReference>
<keyword evidence="4" id="KW-0678">Repressor</keyword>
<reference evidence="19 20" key="1">
    <citation type="submission" date="2024-09" db="EMBL/GenBank/DDBJ databases">
        <title>Genome sequencing and assembly of Phytophthora oleae, isolate VK10A, causative agent of rot of olive drupes.</title>
        <authorList>
            <person name="Conti Taguali S."/>
            <person name="Riolo M."/>
            <person name="La Spada F."/>
            <person name="Cacciola S.O."/>
            <person name="Dionisio G."/>
        </authorList>
    </citation>
    <scope>NUCLEOTIDE SEQUENCE [LARGE SCALE GENOMIC DNA]</scope>
    <source>
        <strain evidence="19 20">VK10A</strain>
    </source>
</reference>
<feature type="domain" description="FAD-binding FR-type" evidence="18">
    <location>
        <begin position="53"/>
        <end position="166"/>
    </location>
</feature>
<feature type="domain" description="JmjC" evidence="17">
    <location>
        <begin position="449"/>
        <end position="594"/>
    </location>
</feature>
<dbReference type="InterPro" id="IPR017927">
    <property type="entry name" value="FAD-bd_FR_type"/>
</dbReference>
<evidence type="ECO:0000256" key="3">
    <source>
        <dbReference type="ARBA" id="ARBA00010309"/>
    </source>
</evidence>
<evidence type="ECO:0000256" key="10">
    <source>
        <dbReference type="ARBA" id="ARBA00023002"/>
    </source>
</evidence>
<dbReference type="CDD" id="cd06183">
    <property type="entry name" value="cyt_b5_reduct_like"/>
    <property type="match status" value="1"/>
</dbReference>
<dbReference type="Pfam" id="PF08007">
    <property type="entry name" value="JmjC_2"/>
    <property type="match status" value="1"/>
</dbReference>
<dbReference type="PROSITE" id="PS51384">
    <property type="entry name" value="FAD_FR"/>
    <property type="match status" value="1"/>
</dbReference>
<evidence type="ECO:0000256" key="9">
    <source>
        <dbReference type="ARBA" id="ARBA00022964"/>
    </source>
</evidence>
<dbReference type="FunFam" id="3.90.930.40:FF:000001">
    <property type="entry name" value="ribosomal oxygenase 1 isoform X1"/>
    <property type="match status" value="1"/>
</dbReference>
<evidence type="ECO:0000313" key="20">
    <source>
        <dbReference type="Proteomes" id="UP001632037"/>
    </source>
</evidence>
<feature type="transmembrane region" description="Helical" evidence="16">
    <location>
        <begin position="12"/>
        <end position="30"/>
    </location>
</feature>
<comment type="function">
    <text evidence="15">Oxygenase that can act as both a histone lysine demethylase and a ribosomal histidine hydroxylase.</text>
</comment>
<dbReference type="GO" id="GO:0005634">
    <property type="term" value="C:nucleus"/>
    <property type="evidence" value="ECO:0007669"/>
    <property type="project" value="UniProtKB-SubCell"/>
</dbReference>
<evidence type="ECO:0000256" key="14">
    <source>
        <dbReference type="ARBA" id="ARBA00023242"/>
    </source>
</evidence>
<dbReference type="Gene3D" id="1.10.10.1500">
    <property type="entry name" value="JmjC domain-containing ribosomal oxygenase (ROX), dimer domain"/>
    <property type="match status" value="1"/>
</dbReference>
<dbReference type="InterPro" id="IPR039994">
    <property type="entry name" value="NO66-like"/>
</dbReference>
<dbReference type="Proteomes" id="UP001632037">
    <property type="component" value="Unassembled WGS sequence"/>
</dbReference>
<keyword evidence="16" id="KW-1133">Transmembrane helix</keyword>
<dbReference type="InterPro" id="IPR001709">
    <property type="entry name" value="Flavoprot_Pyr_Nucl_cyt_Rdtase"/>
</dbReference>
<dbReference type="PANTHER" id="PTHR13096:SF8">
    <property type="entry name" value="RIBOSOMAL OXYGENASE 1"/>
    <property type="match status" value="1"/>
</dbReference>
<dbReference type="Pfam" id="PF00970">
    <property type="entry name" value="FAD_binding_6"/>
    <property type="match status" value="1"/>
</dbReference>
<evidence type="ECO:0000256" key="16">
    <source>
        <dbReference type="SAM" id="Phobius"/>
    </source>
</evidence>